<keyword evidence="3" id="KW-0678">Repressor</keyword>
<evidence type="ECO:0000313" key="11">
    <source>
        <dbReference type="EnsemblMetazoa" id="KAF7492873.1"/>
    </source>
</evidence>
<dbReference type="GO" id="GO:0000977">
    <property type="term" value="F:RNA polymerase II transcription regulatory region sequence-specific DNA binding"/>
    <property type="evidence" value="ECO:0007669"/>
    <property type="project" value="TreeGrafter"/>
</dbReference>
<evidence type="ECO:0000256" key="6">
    <source>
        <dbReference type="ARBA" id="ARBA00023242"/>
    </source>
</evidence>
<dbReference type="SMART" id="SM01367">
    <property type="entry name" value="DUF3452"/>
    <property type="match status" value="1"/>
</dbReference>
<dbReference type="Pfam" id="PF11934">
    <property type="entry name" value="DUF3452"/>
    <property type="match status" value="1"/>
</dbReference>
<keyword evidence="6" id="KW-0539">Nucleus</keyword>
<accession>A0A834RAE4</accession>
<dbReference type="PANTHER" id="PTHR13742:SF17">
    <property type="entry name" value="RE32990P-RELATED"/>
    <property type="match status" value="1"/>
</dbReference>
<dbReference type="InterPro" id="IPR036915">
    <property type="entry name" value="Cyclin-like_sf"/>
</dbReference>
<dbReference type="GO" id="GO:0030154">
    <property type="term" value="P:cell differentiation"/>
    <property type="evidence" value="ECO:0007669"/>
    <property type="project" value="TreeGrafter"/>
</dbReference>
<evidence type="ECO:0000259" key="8">
    <source>
        <dbReference type="SMART" id="SM01367"/>
    </source>
</evidence>
<dbReference type="CDD" id="cd20548">
    <property type="entry name" value="CYCLIN_RB-like"/>
    <property type="match status" value="1"/>
</dbReference>
<dbReference type="SUPFAM" id="SSF47954">
    <property type="entry name" value="Cyclin-like"/>
    <property type="match status" value="2"/>
</dbReference>
<dbReference type="EMBL" id="WVUK01000056">
    <property type="protein sequence ID" value="KAF7492873.1"/>
    <property type="molecule type" value="Genomic_DNA"/>
</dbReference>
<dbReference type="AlphaFoldDB" id="A0A834RAE4"/>
<reference evidence="10" key="2">
    <citation type="submission" date="2020-01" db="EMBL/GenBank/DDBJ databases">
        <authorList>
            <person name="Korhonen P.K.K."/>
            <person name="Guangxu M.G."/>
            <person name="Wang T.W."/>
            <person name="Stroehlein A.J.S."/>
            <person name="Young N.D."/>
            <person name="Ang C.-S.A."/>
            <person name="Fernando D.W.F."/>
            <person name="Lu H.L."/>
            <person name="Taylor S.T."/>
            <person name="Ehtesham M.E.M."/>
            <person name="Najaraj S.H.N."/>
            <person name="Harsha G.H.G."/>
            <person name="Madugundu A.M."/>
            <person name="Renuse S.R."/>
            <person name="Holt D.H."/>
            <person name="Pandey A.P."/>
            <person name="Papenfuss A.P."/>
            <person name="Gasser R.B.G."/>
            <person name="Fischer K.F."/>
        </authorList>
    </citation>
    <scope>NUCLEOTIDE SEQUENCE</scope>
    <source>
        <strain evidence="10">SSS_KF_BRIS2020</strain>
    </source>
</reference>
<dbReference type="Pfam" id="PF01858">
    <property type="entry name" value="RB_A"/>
    <property type="match status" value="1"/>
</dbReference>
<dbReference type="InterPro" id="IPR028309">
    <property type="entry name" value="RB_fam"/>
</dbReference>
<dbReference type="PANTHER" id="PTHR13742">
    <property type="entry name" value="RETINOBLASTOMA-ASSOCIATED PROTEIN RB -RELATED"/>
    <property type="match status" value="1"/>
</dbReference>
<feature type="domain" description="Retinoblastoma-associated protein N-terminal" evidence="8">
    <location>
        <begin position="64"/>
        <end position="207"/>
    </location>
</feature>
<dbReference type="GO" id="GO:2000134">
    <property type="term" value="P:negative regulation of G1/S transition of mitotic cell cycle"/>
    <property type="evidence" value="ECO:0007669"/>
    <property type="project" value="TreeGrafter"/>
</dbReference>
<dbReference type="GO" id="GO:0006357">
    <property type="term" value="P:regulation of transcription by RNA polymerase II"/>
    <property type="evidence" value="ECO:0007669"/>
    <property type="project" value="InterPro"/>
</dbReference>
<comment type="subcellular location">
    <subcellularLocation>
        <location evidence="1">Nucleus</location>
    </subcellularLocation>
</comment>
<reference evidence="12" key="1">
    <citation type="journal article" date="2020" name="PLoS Negl. Trop. Dis.">
        <title>High-quality nuclear genome for Sarcoptes scabiei-A critical resource for a neglected parasite.</title>
        <authorList>
            <person name="Korhonen P.K."/>
            <person name="Gasser R.B."/>
            <person name="Ma G."/>
            <person name="Wang T."/>
            <person name="Stroehlein A.J."/>
            <person name="Young N.D."/>
            <person name="Ang C.S."/>
            <person name="Fernando D.D."/>
            <person name="Lu H.C."/>
            <person name="Taylor S."/>
            <person name="Reynolds S.L."/>
            <person name="Mofiz E."/>
            <person name="Najaraj S.H."/>
            <person name="Gowda H."/>
            <person name="Madugundu A."/>
            <person name="Renuse S."/>
            <person name="Holt D."/>
            <person name="Pandey A."/>
            <person name="Papenfuss A.T."/>
            <person name="Fischer K."/>
        </authorList>
    </citation>
    <scope>NUCLEOTIDE SEQUENCE [LARGE SCALE GENOMIC DNA]</scope>
</reference>
<sequence length="1020" mass="117098">MDMDSSDNEEIYDKLYTDIRASLNIDNETLDDAWDSYRRINNHFALEGSKLDWLACSLYVSCRKCVTPTKGQGKIEGNLVSLTRILRSCNISLMKFFKKIKSWIEMAHLPAEMQKKIDQIQTNFSVTCCIFQKYKPLFEDVFKCPTPPSRFSPKNRKVRKQPLNSLDVFTFCWTLFVYIKSRYSQIGDDLVNSYHLLVVCVDYCFTSVLSFDNYRDIINSEFYDELSKELKCDVRTYNYDNRVSIIDVICRKHKGIALEIKHIRKHWFKSHLKKLIDRNDLRKRTNGIMDHDVIDFNYKFLKKEYGEFVLTIGDFDEYVFLNDTAVEELGATGIQSDEIDKKLLEKIAKETSTNLIPSTPLSSIQYLTTHTPANHQMTPISSATSCISRLQSILLHYSNKPGKELEKMLNSCGGDLKARIKKIVDNMGEIFVKAYSQNGNNQSVIKSTLEYRCVLTSGDDFASKRKEFAETFFYHTLENIIKSELRHRIQESQASQFLSKLASNEIIIRSFFACSLEIVLFSYNLCNRIFPWILEIFDNHSDLKIAPFYFYKVIEPIIREEQSLPRVVVKHLGKVEEQILESLAWKSDSPVWSLLSKSLPPNCKEVSLDIVLNQQERRQEPLTPASIFMSPAFRNDSSHISFGMNLPKGSVKRKLFANSNDSSSQNVPPPPPPPVPTVQDVSVIKGTKSLILTAVDIPSSSLIPTVDNNTARVAVKEETNENQMSKVISPLTPMKNPQSSSQINLFYRKVYTLASTRLRDLLNRLKINSDEIKLKIWTCIEHVLQHHAYLMCDHHLDQIIMCSIYSIAKINIKGDRNIQFQEIIEVYRLQPQSSNMVYRNVKMASNRHILNQNENMSVERQSSANSSAPIPTGTIIDFYNKIFLPSVTQDYILKFSPSEKNPDIKLSPMPRNKFSSPNIHSPLRCMPNYPIYVSPLRKTSYISPIKSISYRFQHNFDTSKDLEHINSIMRMNSNHNNTNNTINNLNHNANKNNANNAIINSDLNTGSINITPIAAIVSNE</sequence>
<evidence type="ECO:0000259" key="9">
    <source>
        <dbReference type="SMART" id="SM01368"/>
    </source>
</evidence>
<evidence type="ECO:0000256" key="1">
    <source>
        <dbReference type="ARBA" id="ARBA00004123"/>
    </source>
</evidence>
<dbReference type="GO" id="GO:0005667">
    <property type="term" value="C:transcription regulator complex"/>
    <property type="evidence" value="ECO:0007669"/>
    <property type="project" value="TreeGrafter"/>
</dbReference>
<dbReference type="EnsemblMetazoa" id="SSS_8863s_mrna">
    <property type="protein sequence ID" value="KAF7492873.1"/>
    <property type="gene ID" value="SSS_8863"/>
</dbReference>
<dbReference type="GO" id="GO:0000785">
    <property type="term" value="C:chromatin"/>
    <property type="evidence" value="ECO:0007669"/>
    <property type="project" value="TreeGrafter"/>
</dbReference>
<dbReference type="OrthoDB" id="844594at2759"/>
<protein>
    <submittedName>
        <fullName evidence="10">Retinoblastoma-like protein 1</fullName>
    </submittedName>
</protein>
<evidence type="ECO:0000256" key="3">
    <source>
        <dbReference type="ARBA" id="ARBA00022491"/>
    </source>
</evidence>
<gene>
    <name evidence="10" type="ORF">SSS_8863</name>
</gene>
<evidence type="ECO:0000256" key="7">
    <source>
        <dbReference type="ARBA" id="ARBA00023306"/>
    </source>
</evidence>
<evidence type="ECO:0000313" key="12">
    <source>
        <dbReference type="Proteomes" id="UP000070412"/>
    </source>
</evidence>
<reference evidence="11" key="3">
    <citation type="submission" date="2022-06" db="UniProtKB">
        <authorList>
            <consortium name="EnsemblMetazoa"/>
        </authorList>
    </citation>
    <scope>IDENTIFICATION</scope>
</reference>
<keyword evidence="5" id="KW-0804">Transcription</keyword>
<feature type="domain" description="Retinoblastoma-associated protein A-box" evidence="9">
    <location>
        <begin position="378"/>
        <end position="595"/>
    </location>
</feature>
<proteinExistence type="inferred from homology"/>
<dbReference type="SMART" id="SM01368">
    <property type="entry name" value="RB_A"/>
    <property type="match status" value="1"/>
</dbReference>
<dbReference type="Proteomes" id="UP000070412">
    <property type="component" value="Unassembled WGS sequence"/>
</dbReference>
<name>A0A834RAE4_SARSC</name>
<evidence type="ECO:0000256" key="5">
    <source>
        <dbReference type="ARBA" id="ARBA00023163"/>
    </source>
</evidence>
<dbReference type="InterPro" id="IPR002719">
    <property type="entry name" value="RB_B"/>
</dbReference>
<dbReference type="InterPro" id="IPR024599">
    <property type="entry name" value="RB_N"/>
</dbReference>
<evidence type="ECO:0000256" key="4">
    <source>
        <dbReference type="ARBA" id="ARBA00023015"/>
    </source>
</evidence>
<dbReference type="Pfam" id="PF01857">
    <property type="entry name" value="RB_B"/>
    <property type="match status" value="1"/>
</dbReference>
<evidence type="ECO:0000256" key="2">
    <source>
        <dbReference type="ARBA" id="ARBA00009475"/>
    </source>
</evidence>
<dbReference type="Gene3D" id="1.10.472.10">
    <property type="entry name" value="Cyclin-like"/>
    <property type="match status" value="2"/>
</dbReference>
<evidence type="ECO:0000313" key="10">
    <source>
        <dbReference type="EMBL" id="KAF7492873.1"/>
    </source>
</evidence>
<keyword evidence="7" id="KW-0131">Cell cycle</keyword>
<organism evidence="10">
    <name type="scientific">Sarcoptes scabiei</name>
    <name type="common">Itch mite</name>
    <name type="synonym">Acarus scabiei</name>
    <dbReference type="NCBI Taxonomy" id="52283"/>
    <lineage>
        <taxon>Eukaryota</taxon>
        <taxon>Metazoa</taxon>
        <taxon>Ecdysozoa</taxon>
        <taxon>Arthropoda</taxon>
        <taxon>Chelicerata</taxon>
        <taxon>Arachnida</taxon>
        <taxon>Acari</taxon>
        <taxon>Acariformes</taxon>
        <taxon>Sarcoptiformes</taxon>
        <taxon>Astigmata</taxon>
        <taxon>Psoroptidia</taxon>
        <taxon>Sarcoptoidea</taxon>
        <taxon>Sarcoptidae</taxon>
        <taxon>Sarcoptinae</taxon>
        <taxon>Sarcoptes</taxon>
    </lineage>
</organism>
<keyword evidence="12" id="KW-1185">Reference proteome</keyword>
<dbReference type="InterPro" id="IPR002720">
    <property type="entry name" value="RB_A"/>
</dbReference>
<dbReference type="Gene3D" id="1.10.472.140">
    <property type="match status" value="1"/>
</dbReference>
<keyword evidence="4" id="KW-0805">Transcription regulation</keyword>
<comment type="similarity">
    <text evidence="2">Belongs to the retinoblastoma protein (RB) family.</text>
</comment>
<dbReference type="GO" id="GO:0005634">
    <property type="term" value="C:nucleus"/>
    <property type="evidence" value="ECO:0007669"/>
    <property type="project" value="UniProtKB-SubCell"/>
</dbReference>